<dbReference type="Pfam" id="PF08352">
    <property type="entry name" value="oligo_HPY"/>
    <property type="match status" value="1"/>
</dbReference>
<dbReference type="InterPro" id="IPR003593">
    <property type="entry name" value="AAA+_ATPase"/>
</dbReference>
<evidence type="ECO:0000313" key="7">
    <source>
        <dbReference type="EMBL" id="SDE38789.1"/>
    </source>
</evidence>
<gene>
    <name evidence="7" type="ORF">SAMN05421538_106100</name>
</gene>
<dbReference type="PANTHER" id="PTHR43776">
    <property type="entry name" value="TRANSPORT ATP-BINDING PROTEIN"/>
    <property type="match status" value="1"/>
</dbReference>
<comment type="similarity">
    <text evidence="2">Belongs to the ABC transporter superfamily.</text>
</comment>
<reference evidence="7 8" key="1">
    <citation type="submission" date="2016-10" db="EMBL/GenBank/DDBJ databases">
        <authorList>
            <person name="de Groot N.N."/>
        </authorList>
    </citation>
    <scope>NUCLEOTIDE SEQUENCE [LARGE SCALE GENOMIC DNA]</scope>
    <source>
        <strain evidence="7 8">DSM 22220</strain>
    </source>
</reference>
<name>A0A1G7CHM8_9RHOB</name>
<evidence type="ECO:0000256" key="1">
    <source>
        <dbReference type="ARBA" id="ARBA00004417"/>
    </source>
</evidence>
<dbReference type="Gene3D" id="3.40.50.300">
    <property type="entry name" value="P-loop containing nucleotide triphosphate hydrolases"/>
    <property type="match status" value="1"/>
</dbReference>
<proteinExistence type="inferred from homology"/>
<evidence type="ECO:0000259" key="6">
    <source>
        <dbReference type="PROSITE" id="PS50893"/>
    </source>
</evidence>
<evidence type="ECO:0000256" key="3">
    <source>
        <dbReference type="ARBA" id="ARBA00022448"/>
    </source>
</evidence>
<keyword evidence="8" id="KW-1185">Reference proteome</keyword>
<dbReference type="Proteomes" id="UP000199344">
    <property type="component" value="Unassembled WGS sequence"/>
</dbReference>
<dbReference type="PROSITE" id="PS50893">
    <property type="entry name" value="ABC_TRANSPORTER_2"/>
    <property type="match status" value="1"/>
</dbReference>
<evidence type="ECO:0000256" key="2">
    <source>
        <dbReference type="ARBA" id="ARBA00005417"/>
    </source>
</evidence>
<dbReference type="InterPro" id="IPR017871">
    <property type="entry name" value="ABC_transporter-like_CS"/>
</dbReference>
<protein>
    <submittedName>
        <fullName evidence="7">Peptide/nickel transport system ATP-binding protein</fullName>
    </submittedName>
</protein>
<accession>A0A1G7CHM8</accession>
<dbReference type="GO" id="GO:0005886">
    <property type="term" value="C:plasma membrane"/>
    <property type="evidence" value="ECO:0007669"/>
    <property type="project" value="UniProtKB-SubCell"/>
</dbReference>
<dbReference type="SMART" id="SM00382">
    <property type="entry name" value="AAA"/>
    <property type="match status" value="1"/>
</dbReference>
<dbReference type="InterPro" id="IPR003439">
    <property type="entry name" value="ABC_transporter-like_ATP-bd"/>
</dbReference>
<dbReference type="OrthoDB" id="8456289at2"/>
<dbReference type="InterPro" id="IPR013563">
    <property type="entry name" value="Oligopep_ABC_C"/>
</dbReference>
<dbReference type="STRING" id="591205.SAMN05421538_106100"/>
<feature type="domain" description="ABC transporter" evidence="6">
    <location>
        <begin position="4"/>
        <end position="240"/>
    </location>
</feature>
<keyword evidence="4" id="KW-0547">Nucleotide-binding</keyword>
<dbReference type="PROSITE" id="PS00211">
    <property type="entry name" value="ABC_TRANSPORTER_1"/>
    <property type="match status" value="1"/>
</dbReference>
<dbReference type="GO" id="GO:0055085">
    <property type="term" value="P:transmembrane transport"/>
    <property type="evidence" value="ECO:0007669"/>
    <property type="project" value="UniProtKB-ARBA"/>
</dbReference>
<evidence type="ECO:0000256" key="5">
    <source>
        <dbReference type="ARBA" id="ARBA00022840"/>
    </source>
</evidence>
<dbReference type="InterPro" id="IPR050319">
    <property type="entry name" value="ABC_transp_ATP-bind"/>
</dbReference>
<keyword evidence="3" id="KW-0813">Transport</keyword>
<dbReference type="GO" id="GO:0016887">
    <property type="term" value="F:ATP hydrolysis activity"/>
    <property type="evidence" value="ECO:0007669"/>
    <property type="project" value="InterPro"/>
</dbReference>
<sequence length="255" mass="27498">MSLFRLSDVSFGYDPATPVLHSVSLALEEGENLGILGESGSGKSTLLRLMLGLAAPDDGVIEADGSVLDITSRRRMQAHRRFAQPVFQDPYSSLDPRMRIGKALAEPHAALGLDGDVGQEIARVLQAVGLPQDSTARRPRAFSGGQRQRIAVARALIARPRVLLADEPVSALDLSTRVRVIDLLSDLSQEVTLVLVSHDVAIVAALCPRLVVLQHGRAVEAGATADILSDPQHDYTRMLLSSLPRLPRPEQETAR</sequence>
<dbReference type="AlphaFoldDB" id="A0A1G7CHM8"/>
<evidence type="ECO:0000256" key="4">
    <source>
        <dbReference type="ARBA" id="ARBA00022741"/>
    </source>
</evidence>
<comment type="subcellular location">
    <subcellularLocation>
        <location evidence="1">Cell inner membrane</location>
        <topology evidence="1">Peripheral membrane protein</topology>
    </subcellularLocation>
</comment>
<dbReference type="EMBL" id="FNAH01000006">
    <property type="protein sequence ID" value="SDE38789.1"/>
    <property type="molecule type" value="Genomic_DNA"/>
</dbReference>
<dbReference type="RefSeq" id="WP_090523765.1">
    <property type="nucleotide sequence ID" value="NZ_FNAH01000006.1"/>
</dbReference>
<dbReference type="Pfam" id="PF00005">
    <property type="entry name" value="ABC_tran"/>
    <property type="match status" value="1"/>
</dbReference>
<dbReference type="InterPro" id="IPR027417">
    <property type="entry name" value="P-loop_NTPase"/>
</dbReference>
<evidence type="ECO:0000313" key="8">
    <source>
        <dbReference type="Proteomes" id="UP000199344"/>
    </source>
</evidence>
<dbReference type="SUPFAM" id="SSF52540">
    <property type="entry name" value="P-loop containing nucleoside triphosphate hydrolases"/>
    <property type="match status" value="1"/>
</dbReference>
<keyword evidence="5 7" id="KW-0067">ATP-binding</keyword>
<dbReference type="CDD" id="cd03257">
    <property type="entry name" value="ABC_NikE_OppD_transporters"/>
    <property type="match status" value="1"/>
</dbReference>
<dbReference type="PANTHER" id="PTHR43776:SF7">
    <property type="entry name" value="D,D-DIPEPTIDE TRANSPORT ATP-BINDING PROTEIN DDPF-RELATED"/>
    <property type="match status" value="1"/>
</dbReference>
<dbReference type="GO" id="GO:0015833">
    <property type="term" value="P:peptide transport"/>
    <property type="evidence" value="ECO:0007669"/>
    <property type="project" value="InterPro"/>
</dbReference>
<dbReference type="GO" id="GO:0005524">
    <property type="term" value="F:ATP binding"/>
    <property type="evidence" value="ECO:0007669"/>
    <property type="project" value="UniProtKB-KW"/>
</dbReference>
<organism evidence="7 8">
    <name type="scientific">Paracoccus isoporae</name>
    <dbReference type="NCBI Taxonomy" id="591205"/>
    <lineage>
        <taxon>Bacteria</taxon>
        <taxon>Pseudomonadati</taxon>
        <taxon>Pseudomonadota</taxon>
        <taxon>Alphaproteobacteria</taxon>
        <taxon>Rhodobacterales</taxon>
        <taxon>Paracoccaceae</taxon>
        <taxon>Paracoccus</taxon>
    </lineage>
</organism>